<comment type="caution">
    <text evidence="1">The sequence shown here is derived from an EMBL/GenBank/DDBJ whole genome shotgun (WGS) entry which is preliminary data.</text>
</comment>
<reference evidence="1" key="2">
    <citation type="submission" date="2021-03" db="EMBL/GenBank/DDBJ databases">
        <authorList>
            <person name="Artuso I."/>
            <person name="Turrini P."/>
            <person name="Pirolo M."/>
            <person name="Lugli G.A."/>
            <person name="Ventura M."/>
            <person name="Visca P."/>
        </authorList>
    </citation>
    <scope>NUCLEOTIDE SEQUENCE</scope>
    <source>
        <strain evidence="1">LMG 26462</strain>
    </source>
</reference>
<evidence type="ECO:0000313" key="2">
    <source>
        <dbReference type="Proteomes" id="UP001138921"/>
    </source>
</evidence>
<protein>
    <submittedName>
        <fullName evidence="1">Uncharacterized protein</fullName>
    </submittedName>
</protein>
<accession>A0A9X1D6N7</accession>
<keyword evidence="2" id="KW-1185">Reference proteome</keyword>
<reference evidence="1" key="1">
    <citation type="journal article" date="2021" name="Microorganisms">
        <title>Phylogenomic Reconstruction and Metabolic Potential of the Genus Aminobacter.</title>
        <authorList>
            <person name="Artuso I."/>
            <person name="Turrini P."/>
            <person name="Pirolo M."/>
            <person name="Lugli G.A."/>
            <person name="Ventura M."/>
            <person name="Visca P."/>
        </authorList>
    </citation>
    <scope>NUCLEOTIDE SEQUENCE</scope>
    <source>
        <strain evidence="1">LMG 26462</strain>
    </source>
</reference>
<evidence type="ECO:0000313" key="1">
    <source>
        <dbReference type="EMBL" id="MBT1157261.1"/>
    </source>
</evidence>
<name>A0A9X1D6N7_9HYPH</name>
<dbReference type="AlphaFoldDB" id="A0A9X1D6N7"/>
<dbReference type="EMBL" id="JAFLWW010000004">
    <property type="protein sequence ID" value="MBT1157261.1"/>
    <property type="molecule type" value="Genomic_DNA"/>
</dbReference>
<sequence>MPDNELAILSGSIIDARQSWEKPGRSRIWKLDTTASGTAVELEERA</sequence>
<proteinExistence type="predicted"/>
<organism evidence="1 2">
    <name type="scientific">Aminobacter anthyllidis</name>
    <dbReference type="NCBI Taxonomy" id="1035067"/>
    <lineage>
        <taxon>Bacteria</taxon>
        <taxon>Pseudomonadati</taxon>
        <taxon>Pseudomonadota</taxon>
        <taxon>Alphaproteobacteria</taxon>
        <taxon>Hyphomicrobiales</taxon>
        <taxon>Phyllobacteriaceae</taxon>
        <taxon>Aminobacter</taxon>
    </lineage>
</organism>
<gene>
    <name evidence="1" type="ORF">J1C56_16820</name>
</gene>
<dbReference type="Proteomes" id="UP001138921">
    <property type="component" value="Unassembled WGS sequence"/>
</dbReference>